<reference evidence="2 3" key="1">
    <citation type="journal article" date="2017" name="Sci. Rep.">
        <title>Revealing the Saline Adaptation Strategies of the Halophilic Bacterium Halomonas beimenensis through High-throughput Omics and Transposon Mutagenesis Approaches.</title>
        <authorList>
            <person name="Chen Y.H."/>
            <person name="Lin S.S."/>
            <person name="Shyu Y.T."/>
        </authorList>
    </citation>
    <scope>NUCLEOTIDE SEQUENCE [LARGE SCALE GENOMIC DNA]</scope>
    <source>
        <strain evidence="2 3">NTU-111</strain>
    </source>
</reference>
<name>A0A291P8N3_9GAMM</name>
<gene>
    <name evidence="2" type="ORF">BEI_2257</name>
</gene>
<dbReference type="AlphaFoldDB" id="A0A291P8N3"/>
<feature type="region of interest" description="Disordered" evidence="1">
    <location>
        <begin position="1"/>
        <end position="113"/>
    </location>
</feature>
<keyword evidence="3" id="KW-1185">Reference proteome</keyword>
<organism evidence="2 3">
    <name type="scientific">Halomonas beimenensis</name>
    <dbReference type="NCBI Taxonomy" id="475662"/>
    <lineage>
        <taxon>Bacteria</taxon>
        <taxon>Pseudomonadati</taxon>
        <taxon>Pseudomonadota</taxon>
        <taxon>Gammaproteobacteria</taxon>
        <taxon>Oceanospirillales</taxon>
        <taxon>Halomonadaceae</taxon>
        <taxon>Halomonas</taxon>
    </lineage>
</organism>
<sequence>MAPIIAVSSERMRGEASPLHTYGNPYTFPACHSSLRRKTPRQEGHVLRRPGLHGRRGPGRLEALRRPGSPRRRSGDAQAAGKRSHRAPTRAGGIGSAPVGPGHPACDLTGVTT</sequence>
<dbReference type="KEGG" id="hbe:BEI_2257"/>
<evidence type="ECO:0000313" key="3">
    <source>
        <dbReference type="Proteomes" id="UP000219993"/>
    </source>
</evidence>
<accession>A0A291P8N3</accession>
<protein>
    <submittedName>
        <fullName evidence="2">Uncharacterized protein</fullName>
    </submittedName>
</protein>
<evidence type="ECO:0000256" key="1">
    <source>
        <dbReference type="SAM" id="MobiDB-lite"/>
    </source>
</evidence>
<dbReference type="EMBL" id="CP021435">
    <property type="protein sequence ID" value="ATJ83244.1"/>
    <property type="molecule type" value="Genomic_DNA"/>
</dbReference>
<evidence type="ECO:0000313" key="2">
    <source>
        <dbReference type="EMBL" id="ATJ83244.1"/>
    </source>
</evidence>
<feature type="compositionally biased region" description="Basic residues" evidence="1">
    <location>
        <begin position="47"/>
        <end position="58"/>
    </location>
</feature>
<dbReference type="Proteomes" id="UP000219993">
    <property type="component" value="Chromosome"/>
</dbReference>
<proteinExistence type="predicted"/>